<dbReference type="InterPro" id="IPR007224">
    <property type="entry name" value="TIF_Rrn11"/>
</dbReference>
<dbReference type="OrthoDB" id="2159786at2759"/>
<dbReference type="PANTHER" id="PTHR28244">
    <property type="entry name" value="RNA POLYMERASE I-SPECIFIC TRANSCRIPTION INITIATION FACTOR RRN11"/>
    <property type="match status" value="1"/>
</dbReference>
<protein>
    <submittedName>
        <fullName evidence="2">Uncharacterized protein</fullName>
    </submittedName>
</protein>
<dbReference type="GO" id="GO:0001181">
    <property type="term" value="F:RNA polymerase I general transcription initiation factor activity"/>
    <property type="evidence" value="ECO:0007669"/>
    <property type="project" value="InterPro"/>
</dbReference>
<name>A0A5N6KWY2_9ROSI</name>
<sequence>MHPSYFSPAIDTAVQRKSGKRKAPSETTGREEPASTTDVEELTEPTQADDVTKPPDFPTTPLKHAFDLPGLHEHSARPHHRQRNLKHQHFAAINAVLHKCLLDGDYDRASKAFGMLLRMKVDGKRVDLRKKALWGVGAEILLHIGDSADASEAHAATPARIFRQGFTHQGFVAAKAFFERLILQYPHRKMRPADVNELTFYPAMFGIWILQIQSRYSRPDPQPETEGSEDSDGNQDETMDEDQTASSNAAQLKDAREVAERIEGLVQFPPFDRHVPTLRLHADVLTWLADLTRQANDGESAERELRQWSAKTKQYLDGLV</sequence>
<feature type="region of interest" description="Disordered" evidence="1">
    <location>
        <begin position="1"/>
        <end position="66"/>
    </location>
</feature>
<feature type="region of interest" description="Disordered" evidence="1">
    <location>
        <begin position="217"/>
        <end position="253"/>
    </location>
</feature>
<dbReference type="GO" id="GO:0001164">
    <property type="term" value="F:RNA polymerase I core promoter sequence-specific DNA binding"/>
    <property type="evidence" value="ECO:0007669"/>
    <property type="project" value="InterPro"/>
</dbReference>
<accession>A0A5N6KWY2</accession>
<dbReference type="InterPro" id="IPR053029">
    <property type="entry name" value="RNA_pol_I-specific_init_factor"/>
</dbReference>
<dbReference type="Pfam" id="PF04090">
    <property type="entry name" value="Rrn11"/>
    <property type="match status" value="1"/>
</dbReference>
<dbReference type="GO" id="GO:0017025">
    <property type="term" value="F:TBP-class protein binding"/>
    <property type="evidence" value="ECO:0007669"/>
    <property type="project" value="TreeGrafter"/>
</dbReference>
<dbReference type="GO" id="GO:0070860">
    <property type="term" value="C:RNA polymerase I core factor complex"/>
    <property type="evidence" value="ECO:0007669"/>
    <property type="project" value="TreeGrafter"/>
</dbReference>
<organism evidence="2 3">
    <name type="scientific">Carpinus fangiana</name>
    <dbReference type="NCBI Taxonomy" id="176857"/>
    <lineage>
        <taxon>Eukaryota</taxon>
        <taxon>Viridiplantae</taxon>
        <taxon>Streptophyta</taxon>
        <taxon>Embryophyta</taxon>
        <taxon>Tracheophyta</taxon>
        <taxon>Spermatophyta</taxon>
        <taxon>Magnoliopsida</taxon>
        <taxon>eudicotyledons</taxon>
        <taxon>Gunneridae</taxon>
        <taxon>Pentapetalae</taxon>
        <taxon>rosids</taxon>
        <taxon>fabids</taxon>
        <taxon>Fagales</taxon>
        <taxon>Betulaceae</taxon>
        <taxon>Carpinus</taxon>
    </lineage>
</organism>
<evidence type="ECO:0000313" key="2">
    <source>
        <dbReference type="EMBL" id="KAB8349763.1"/>
    </source>
</evidence>
<dbReference type="Proteomes" id="UP000327013">
    <property type="component" value="Unassembled WGS sequence"/>
</dbReference>
<keyword evidence="3" id="KW-1185">Reference proteome</keyword>
<evidence type="ECO:0000256" key="1">
    <source>
        <dbReference type="SAM" id="MobiDB-lite"/>
    </source>
</evidence>
<dbReference type="AlphaFoldDB" id="A0A5N6KWY2"/>
<dbReference type="GO" id="GO:0042790">
    <property type="term" value="P:nucleolar large rRNA transcription by RNA polymerase I"/>
    <property type="evidence" value="ECO:0007669"/>
    <property type="project" value="TreeGrafter"/>
</dbReference>
<evidence type="ECO:0000313" key="3">
    <source>
        <dbReference type="Proteomes" id="UP000327013"/>
    </source>
</evidence>
<reference evidence="2 3" key="1">
    <citation type="submission" date="2019-06" db="EMBL/GenBank/DDBJ databases">
        <title>A chromosomal-level reference genome of Carpinus fangiana (Coryloideae, Betulaceae).</title>
        <authorList>
            <person name="Yang X."/>
            <person name="Wang Z."/>
            <person name="Zhang L."/>
            <person name="Hao G."/>
            <person name="Liu J."/>
            <person name="Yang Y."/>
        </authorList>
    </citation>
    <scope>NUCLEOTIDE SEQUENCE [LARGE SCALE GENOMIC DNA]</scope>
    <source>
        <strain evidence="2">Cfa_2016G</strain>
        <tissue evidence="2">Leaf</tissue>
    </source>
</reference>
<dbReference type="EMBL" id="VIBQ01000014">
    <property type="protein sequence ID" value="KAB8349763.1"/>
    <property type="molecule type" value="Genomic_DNA"/>
</dbReference>
<feature type="compositionally biased region" description="Acidic residues" evidence="1">
    <location>
        <begin position="226"/>
        <end position="243"/>
    </location>
</feature>
<gene>
    <name evidence="2" type="ORF">FH972_023777</name>
</gene>
<proteinExistence type="predicted"/>
<dbReference type="PANTHER" id="PTHR28244:SF1">
    <property type="entry name" value="RNA POLYMERASE I-SPECIFIC TRANSCRIPTION INITIATION FACTOR RRN11"/>
    <property type="match status" value="1"/>
</dbReference>
<comment type="caution">
    <text evidence="2">The sequence shown here is derived from an EMBL/GenBank/DDBJ whole genome shotgun (WGS) entry which is preliminary data.</text>
</comment>